<dbReference type="PANTHER" id="PTHR24559">
    <property type="entry name" value="TRANSPOSON TY3-I GAG-POL POLYPROTEIN"/>
    <property type="match status" value="1"/>
</dbReference>
<accession>A0A371FVW7</accession>
<evidence type="ECO:0000313" key="1">
    <source>
        <dbReference type="EMBL" id="RDX82412.1"/>
    </source>
</evidence>
<organism evidence="1 2">
    <name type="scientific">Mucuna pruriens</name>
    <name type="common">Velvet bean</name>
    <name type="synonym">Dolichos pruriens</name>
    <dbReference type="NCBI Taxonomy" id="157652"/>
    <lineage>
        <taxon>Eukaryota</taxon>
        <taxon>Viridiplantae</taxon>
        <taxon>Streptophyta</taxon>
        <taxon>Embryophyta</taxon>
        <taxon>Tracheophyta</taxon>
        <taxon>Spermatophyta</taxon>
        <taxon>Magnoliopsida</taxon>
        <taxon>eudicotyledons</taxon>
        <taxon>Gunneridae</taxon>
        <taxon>Pentapetalae</taxon>
        <taxon>rosids</taxon>
        <taxon>fabids</taxon>
        <taxon>Fabales</taxon>
        <taxon>Fabaceae</taxon>
        <taxon>Papilionoideae</taxon>
        <taxon>50 kb inversion clade</taxon>
        <taxon>NPAAA clade</taxon>
        <taxon>indigoferoid/millettioid clade</taxon>
        <taxon>Phaseoleae</taxon>
        <taxon>Mucuna</taxon>
    </lineage>
</organism>
<dbReference type="PANTHER" id="PTHR24559:SF437">
    <property type="entry name" value="RNA-DIRECTED DNA POLYMERASE HOMOLOG"/>
    <property type="match status" value="1"/>
</dbReference>
<proteinExistence type="predicted"/>
<sequence length="146" mass="17245">MRGKRANNEWKDQEKSGKRKESLLVGLREVRKVRMQDLLEEFQDMFPKDVSHGLPPLRGIEHHIDLTLGATLPNRIAYRISPEKAKEIQKQANNITIRYRHLIPCLDDLLEKLHGSNIFFSKIDLRSKYHQIRVREGDEWKTTFKT</sequence>
<dbReference type="InterPro" id="IPR043128">
    <property type="entry name" value="Rev_trsase/Diguanyl_cyclase"/>
</dbReference>
<dbReference type="Proteomes" id="UP000257109">
    <property type="component" value="Unassembled WGS sequence"/>
</dbReference>
<dbReference type="InterPro" id="IPR053134">
    <property type="entry name" value="RNA-dir_DNA_polymerase"/>
</dbReference>
<dbReference type="OrthoDB" id="1934635at2759"/>
<dbReference type="Gene3D" id="3.10.10.10">
    <property type="entry name" value="HIV Type 1 Reverse Transcriptase, subunit A, domain 1"/>
    <property type="match status" value="1"/>
</dbReference>
<evidence type="ECO:0000313" key="2">
    <source>
        <dbReference type="Proteomes" id="UP000257109"/>
    </source>
</evidence>
<reference evidence="1" key="1">
    <citation type="submission" date="2018-05" db="EMBL/GenBank/DDBJ databases">
        <title>Draft genome of Mucuna pruriens seed.</title>
        <authorList>
            <person name="Nnadi N.E."/>
            <person name="Vos R."/>
            <person name="Hasami M.H."/>
            <person name="Devisetty U.K."/>
            <person name="Aguiy J.C."/>
        </authorList>
    </citation>
    <scope>NUCLEOTIDE SEQUENCE [LARGE SCALE GENOMIC DNA]</scope>
    <source>
        <strain evidence="1">JCA_2017</strain>
    </source>
</reference>
<feature type="non-terminal residue" evidence="1">
    <location>
        <position position="1"/>
    </location>
</feature>
<name>A0A371FVW7_MUCPR</name>
<protein>
    <submittedName>
        <fullName evidence="1">Tf2-9</fullName>
    </submittedName>
</protein>
<gene>
    <name evidence="1" type="primary">Tf2-9</name>
    <name evidence="1" type="ORF">CR513_36785</name>
</gene>
<dbReference type="EMBL" id="QJKJ01007643">
    <property type="protein sequence ID" value="RDX82412.1"/>
    <property type="molecule type" value="Genomic_DNA"/>
</dbReference>
<dbReference type="AlphaFoldDB" id="A0A371FVW7"/>
<dbReference type="Gene3D" id="3.30.70.270">
    <property type="match status" value="1"/>
</dbReference>
<comment type="caution">
    <text evidence="1">The sequence shown here is derived from an EMBL/GenBank/DDBJ whole genome shotgun (WGS) entry which is preliminary data.</text>
</comment>
<dbReference type="SUPFAM" id="SSF56672">
    <property type="entry name" value="DNA/RNA polymerases"/>
    <property type="match status" value="1"/>
</dbReference>
<dbReference type="InterPro" id="IPR043502">
    <property type="entry name" value="DNA/RNA_pol_sf"/>
</dbReference>
<keyword evidence="2" id="KW-1185">Reference proteome</keyword>